<keyword evidence="7" id="KW-1185">Reference proteome</keyword>
<dbReference type="InterPro" id="IPR006094">
    <property type="entry name" value="Oxid_FAD_bind_N"/>
</dbReference>
<dbReference type="EMBL" id="WJPO01000013">
    <property type="protein sequence ID" value="MRH21331.1"/>
    <property type="molecule type" value="Genomic_DNA"/>
</dbReference>
<dbReference type="InterPro" id="IPR016164">
    <property type="entry name" value="FAD-linked_Oxase-like_C"/>
</dbReference>
<dbReference type="FunFam" id="1.10.45.10:FF:000001">
    <property type="entry name" value="D-lactate dehydrogenase mitochondrial"/>
    <property type="match status" value="1"/>
</dbReference>
<evidence type="ECO:0000256" key="2">
    <source>
        <dbReference type="ARBA" id="ARBA00008000"/>
    </source>
</evidence>
<keyword evidence="3" id="KW-0285">Flavoprotein</keyword>
<dbReference type="Gene3D" id="3.30.70.2740">
    <property type="match status" value="1"/>
</dbReference>
<dbReference type="RefSeq" id="WP_153748634.1">
    <property type="nucleotide sequence ID" value="NZ_BAAADI010000011.1"/>
</dbReference>
<dbReference type="InterPro" id="IPR036318">
    <property type="entry name" value="FAD-bd_PCMH-like_sf"/>
</dbReference>
<dbReference type="Gene3D" id="3.30.70.2190">
    <property type="match status" value="1"/>
</dbReference>
<dbReference type="Pfam" id="PF02913">
    <property type="entry name" value="FAD-oxidase_C"/>
    <property type="match status" value="1"/>
</dbReference>
<dbReference type="OrthoDB" id="9811557at2"/>
<dbReference type="Gene3D" id="3.30.43.10">
    <property type="entry name" value="Uridine Diphospho-n-acetylenolpyruvylglucosamine Reductase, domain 2"/>
    <property type="match status" value="1"/>
</dbReference>
<name>A0A844B553_9RHOB</name>
<dbReference type="Gene3D" id="1.10.45.10">
    <property type="entry name" value="Vanillyl-alcohol Oxidase, Chain A, domain 4"/>
    <property type="match status" value="1"/>
</dbReference>
<keyword evidence="4" id="KW-0274">FAD</keyword>
<comment type="similarity">
    <text evidence="2">Belongs to the FAD-binding oxidoreductase/transferase type 4 family.</text>
</comment>
<dbReference type="InterPro" id="IPR016169">
    <property type="entry name" value="FAD-bd_PCMH_sub2"/>
</dbReference>
<dbReference type="PANTHER" id="PTHR43716:SF2">
    <property type="entry name" value="BLL6224 PROTEIN"/>
    <property type="match status" value="1"/>
</dbReference>
<reference evidence="6 7" key="1">
    <citation type="submission" date="2019-11" db="EMBL/GenBank/DDBJ databases">
        <title>Draft Whole-Genome sequence of the marine photosynthetic bacterium Rhodovulum strictum DSM 11289.</title>
        <authorList>
            <person name="Kyndt J.A."/>
            <person name="Meyer T.E."/>
        </authorList>
    </citation>
    <scope>NUCLEOTIDE SEQUENCE [LARGE SCALE GENOMIC DNA]</scope>
    <source>
        <strain evidence="6 7">DSM 11289</strain>
    </source>
</reference>
<dbReference type="PANTHER" id="PTHR43716">
    <property type="entry name" value="D-2-HYDROXYGLUTARATE DEHYDROGENASE, MITOCHONDRIAL"/>
    <property type="match status" value="1"/>
</dbReference>
<dbReference type="GO" id="GO:0071949">
    <property type="term" value="F:FAD binding"/>
    <property type="evidence" value="ECO:0007669"/>
    <property type="project" value="InterPro"/>
</dbReference>
<dbReference type="Pfam" id="PF01565">
    <property type="entry name" value="FAD_binding_4"/>
    <property type="match status" value="1"/>
</dbReference>
<dbReference type="Gene3D" id="3.30.465.10">
    <property type="match status" value="1"/>
</dbReference>
<sequence>MLTPVTDAFAADLRARLPAACFRDLTPAYLEEPRGRYRGQGGLLLAPGTVEEVAEIVRACAAARVGVVPYGGGTGLVGGQVMDSGPAPVIVTLERMRAIRAVHPAENVLIAEAGAILAEVQDAAEAAGRLFPLSLASEGSARIGGVLSTNAGGVNVLRYGNARDLCLGIEAVLPDGSVLHGLKRLRKDNTGYDLRHLLIGAEGTLGIITAAALKLVPPPARTGAALLAVTDPQAALDLLALAQGRIGEGVSAFELIHRQGLDFLAETMPEIRQPWAEPPEWCVLIDLGLGAGQDPGAALEGLFAEAAGAGLVSDGLIAQSEAQRAAFWALRESLPLANRKIGAISSHDISVPLSAIPDFIACAGSALAALGRFRVNCFGHVGDGNLHYNVFPMPGETRADHEDKRAAIKRCVHDLVHALGGSVSAEHGVGRLKVEDLERYGDPARLAAMRAIKTALDPAGIMNPGAVLA</sequence>
<dbReference type="GO" id="GO:0003824">
    <property type="term" value="F:catalytic activity"/>
    <property type="evidence" value="ECO:0007669"/>
    <property type="project" value="InterPro"/>
</dbReference>
<dbReference type="InterPro" id="IPR004113">
    <property type="entry name" value="FAD-bd_oxidored_4_C"/>
</dbReference>
<evidence type="ECO:0000313" key="7">
    <source>
        <dbReference type="Proteomes" id="UP000466730"/>
    </source>
</evidence>
<dbReference type="InterPro" id="IPR016167">
    <property type="entry name" value="FAD-bd_PCMH_sub1"/>
</dbReference>
<dbReference type="GO" id="GO:0022904">
    <property type="term" value="P:respiratory electron transport chain"/>
    <property type="evidence" value="ECO:0007669"/>
    <property type="project" value="TreeGrafter"/>
</dbReference>
<feature type="domain" description="FAD-binding PCMH-type" evidence="5">
    <location>
        <begin position="37"/>
        <end position="218"/>
    </location>
</feature>
<dbReference type="Proteomes" id="UP000466730">
    <property type="component" value="Unassembled WGS sequence"/>
</dbReference>
<dbReference type="PROSITE" id="PS51387">
    <property type="entry name" value="FAD_PCMH"/>
    <property type="match status" value="1"/>
</dbReference>
<evidence type="ECO:0000259" key="5">
    <source>
        <dbReference type="PROSITE" id="PS51387"/>
    </source>
</evidence>
<dbReference type="InterPro" id="IPR016166">
    <property type="entry name" value="FAD-bd_PCMH"/>
</dbReference>
<accession>A0A844B553</accession>
<protein>
    <submittedName>
        <fullName evidence="6">FAD-binding protein</fullName>
    </submittedName>
</protein>
<comment type="cofactor">
    <cofactor evidence="1">
        <name>FAD</name>
        <dbReference type="ChEBI" id="CHEBI:57692"/>
    </cofactor>
</comment>
<dbReference type="AlphaFoldDB" id="A0A844B553"/>
<dbReference type="InterPro" id="IPR051264">
    <property type="entry name" value="FAD-oxidored/transferase_4"/>
</dbReference>
<gene>
    <name evidence="6" type="ORF">GH815_10020</name>
</gene>
<evidence type="ECO:0000256" key="3">
    <source>
        <dbReference type="ARBA" id="ARBA00022630"/>
    </source>
</evidence>
<comment type="caution">
    <text evidence="6">The sequence shown here is derived from an EMBL/GenBank/DDBJ whole genome shotgun (WGS) entry which is preliminary data.</text>
</comment>
<evidence type="ECO:0000256" key="4">
    <source>
        <dbReference type="ARBA" id="ARBA00022827"/>
    </source>
</evidence>
<organism evidence="6 7">
    <name type="scientific">Rhodovulum strictum</name>
    <dbReference type="NCBI Taxonomy" id="58314"/>
    <lineage>
        <taxon>Bacteria</taxon>
        <taxon>Pseudomonadati</taxon>
        <taxon>Pseudomonadota</taxon>
        <taxon>Alphaproteobacteria</taxon>
        <taxon>Rhodobacterales</taxon>
        <taxon>Paracoccaceae</taxon>
        <taxon>Rhodovulum</taxon>
    </lineage>
</organism>
<evidence type="ECO:0000256" key="1">
    <source>
        <dbReference type="ARBA" id="ARBA00001974"/>
    </source>
</evidence>
<proteinExistence type="inferred from homology"/>
<evidence type="ECO:0000313" key="6">
    <source>
        <dbReference type="EMBL" id="MRH21331.1"/>
    </source>
</evidence>
<dbReference type="SUPFAM" id="SSF55103">
    <property type="entry name" value="FAD-linked oxidases, C-terminal domain"/>
    <property type="match status" value="1"/>
</dbReference>
<dbReference type="InterPro" id="IPR016171">
    <property type="entry name" value="Vanillyl_alc_oxidase_C-sub2"/>
</dbReference>
<dbReference type="SUPFAM" id="SSF56176">
    <property type="entry name" value="FAD-binding/transporter-associated domain-like"/>
    <property type="match status" value="1"/>
</dbReference>